<sequence>MDSKLIMAIVFITSALVLYTIGVFSERKANTLNKTHVIIFWCGLICDTLGTLTMGQIAKSSASIVTSSFTQNLHGITGFLAIVLMLFHALWATYVLLKGNEDKKKFFHKFSIVVWAIWLIPYFIGMFIGMMA</sequence>
<keyword evidence="10" id="KW-1185">Reference proteome</keyword>
<evidence type="ECO:0000256" key="1">
    <source>
        <dbReference type="ARBA" id="ARBA00004370"/>
    </source>
</evidence>
<reference evidence="9 10" key="1">
    <citation type="submission" date="2016-10" db="EMBL/GenBank/DDBJ databases">
        <authorList>
            <person name="de Groot N.N."/>
        </authorList>
    </citation>
    <scope>NUCLEOTIDE SEQUENCE [LARGE SCALE GENOMIC DNA]</scope>
    <source>
        <strain evidence="9 10">DSM 797</strain>
    </source>
</reference>
<evidence type="ECO:0000259" key="8">
    <source>
        <dbReference type="Pfam" id="PF03188"/>
    </source>
</evidence>
<dbReference type="Pfam" id="PF03188">
    <property type="entry name" value="Cytochrom_B561"/>
    <property type="match status" value="1"/>
</dbReference>
<name>A0A1G9SKX7_9FIRM</name>
<dbReference type="InterPro" id="IPR006593">
    <property type="entry name" value="Cyt_b561/ferric_Rdtase_TM"/>
</dbReference>
<accession>A0A1G9SKX7</accession>
<evidence type="ECO:0000256" key="4">
    <source>
        <dbReference type="ARBA" id="ARBA00022982"/>
    </source>
</evidence>
<organism evidence="9 10">
    <name type="scientific">Romboutsia lituseburensis DSM 797</name>
    <dbReference type="NCBI Taxonomy" id="1121325"/>
    <lineage>
        <taxon>Bacteria</taxon>
        <taxon>Bacillati</taxon>
        <taxon>Bacillota</taxon>
        <taxon>Clostridia</taxon>
        <taxon>Peptostreptococcales</taxon>
        <taxon>Peptostreptococcaceae</taxon>
        <taxon>Romboutsia</taxon>
    </lineage>
</organism>
<feature type="transmembrane region" description="Helical" evidence="7">
    <location>
        <begin position="78"/>
        <end position="97"/>
    </location>
</feature>
<dbReference type="STRING" id="1121325.SAMN04515677_1107"/>
<keyword evidence="2" id="KW-0813">Transport</keyword>
<proteinExistence type="predicted"/>
<feature type="transmembrane region" description="Helical" evidence="7">
    <location>
        <begin position="37"/>
        <end position="58"/>
    </location>
</feature>
<keyword evidence="6 7" id="KW-0472">Membrane</keyword>
<keyword evidence="3 7" id="KW-0812">Transmembrane</keyword>
<protein>
    <submittedName>
        <fullName evidence="9">TIGR03987 family protein</fullName>
    </submittedName>
</protein>
<evidence type="ECO:0000256" key="5">
    <source>
        <dbReference type="ARBA" id="ARBA00022989"/>
    </source>
</evidence>
<feature type="transmembrane region" description="Helical" evidence="7">
    <location>
        <begin position="109"/>
        <end position="131"/>
    </location>
</feature>
<keyword evidence="5 7" id="KW-1133">Transmembrane helix</keyword>
<gene>
    <name evidence="9" type="ORF">SAMN04515677_1107</name>
</gene>
<evidence type="ECO:0000313" key="10">
    <source>
        <dbReference type="Proteomes" id="UP000199068"/>
    </source>
</evidence>
<comment type="subcellular location">
    <subcellularLocation>
        <location evidence="1">Membrane</location>
    </subcellularLocation>
</comment>
<keyword evidence="4" id="KW-0249">Electron transport</keyword>
<dbReference type="NCBIfam" id="TIGR03987">
    <property type="entry name" value="HsmA family protein"/>
    <property type="match status" value="1"/>
</dbReference>
<dbReference type="RefSeq" id="WP_092727338.1">
    <property type="nucleotide sequence ID" value="NZ_FNGW01000010.1"/>
</dbReference>
<dbReference type="InterPro" id="IPR023813">
    <property type="entry name" value="HsmA-like"/>
</dbReference>
<dbReference type="AlphaFoldDB" id="A0A1G9SKX7"/>
<evidence type="ECO:0000256" key="2">
    <source>
        <dbReference type="ARBA" id="ARBA00022448"/>
    </source>
</evidence>
<evidence type="ECO:0000313" key="9">
    <source>
        <dbReference type="EMBL" id="SDM36079.1"/>
    </source>
</evidence>
<evidence type="ECO:0000256" key="6">
    <source>
        <dbReference type="ARBA" id="ARBA00023136"/>
    </source>
</evidence>
<dbReference type="Proteomes" id="UP000199068">
    <property type="component" value="Unassembled WGS sequence"/>
</dbReference>
<feature type="transmembrane region" description="Helical" evidence="7">
    <location>
        <begin position="6"/>
        <end position="25"/>
    </location>
</feature>
<feature type="domain" description="Cytochrome b561" evidence="8">
    <location>
        <begin position="9"/>
        <end position="99"/>
    </location>
</feature>
<dbReference type="EMBL" id="FNGW01000010">
    <property type="protein sequence ID" value="SDM36079.1"/>
    <property type="molecule type" value="Genomic_DNA"/>
</dbReference>
<evidence type="ECO:0000256" key="7">
    <source>
        <dbReference type="SAM" id="Phobius"/>
    </source>
</evidence>
<dbReference type="GO" id="GO:0016020">
    <property type="term" value="C:membrane"/>
    <property type="evidence" value="ECO:0007669"/>
    <property type="project" value="UniProtKB-SubCell"/>
</dbReference>
<evidence type="ECO:0000256" key="3">
    <source>
        <dbReference type="ARBA" id="ARBA00022692"/>
    </source>
</evidence>